<dbReference type="PANTHER" id="PTHR42995">
    <property type="entry name" value="ACETYL-COENZYME A CARBOXYLASE CARBOXYL TRANSFERASE SUBUNIT BETA, CHLOROPLASTIC"/>
    <property type="match status" value="1"/>
</dbReference>
<dbReference type="SUPFAM" id="SSF52096">
    <property type="entry name" value="ClpP/crotonase"/>
    <property type="match status" value="1"/>
</dbReference>
<dbReference type="Pfam" id="PF01039">
    <property type="entry name" value="Carboxyl_trans"/>
    <property type="match status" value="1"/>
</dbReference>
<keyword evidence="4" id="KW-0275">Fatty acid biosynthesis</keyword>
<dbReference type="GO" id="GO:0003989">
    <property type="term" value="F:acetyl-CoA carboxylase activity"/>
    <property type="evidence" value="ECO:0007669"/>
    <property type="project" value="InterPro"/>
</dbReference>
<dbReference type="GO" id="GO:0005524">
    <property type="term" value="F:ATP binding"/>
    <property type="evidence" value="ECO:0007669"/>
    <property type="project" value="UniProtKB-KW"/>
</dbReference>
<comment type="subunit">
    <text evidence="4">Acetyl-CoA carboxylase is a heterohexamer composed of biotin carboxyl carrier protein (AccB), biotin carboxylase (AccC) and two subunits each of ACCase subunit alpha (AccA) and ACCase subunit beta (AccD).</text>
</comment>
<evidence type="ECO:0000313" key="7">
    <source>
        <dbReference type="Proteomes" id="UP000003494"/>
    </source>
</evidence>
<dbReference type="NCBIfam" id="TIGR00515">
    <property type="entry name" value="accD"/>
    <property type="match status" value="1"/>
</dbReference>
<keyword evidence="7" id="KW-1185">Reference proteome</keyword>
<dbReference type="Gene3D" id="3.90.226.10">
    <property type="entry name" value="2-enoyl-CoA Hydratase, Chain A, domain 1"/>
    <property type="match status" value="1"/>
</dbReference>
<evidence type="ECO:0000256" key="1">
    <source>
        <dbReference type="ARBA" id="ARBA00022516"/>
    </source>
</evidence>
<organism evidence="6 7">
    <name type="scientific">Shuttleworthella satelles DSM 14600</name>
    <dbReference type="NCBI Taxonomy" id="626523"/>
    <lineage>
        <taxon>Bacteria</taxon>
        <taxon>Bacillati</taxon>
        <taxon>Bacillota</taxon>
        <taxon>Clostridia</taxon>
        <taxon>Lachnospirales</taxon>
        <taxon>Lachnospiraceae</taxon>
        <taxon>Shuttleworthella</taxon>
    </lineage>
</organism>
<comment type="catalytic activity">
    <reaction evidence="4">
        <text>N(6)-carboxybiotinyl-L-lysyl-[protein] + acetyl-CoA = N(6)-biotinyl-L-lysyl-[protein] + malonyl-CoA</text>
        <dbReference type="Rhea" id="RHEA:54728"/>
        <dbReference type="Rhea" id="RHEA-COMP:10505"/>
        <dbReference type="Rhea" id="RHEA-COMP:10506"/>
        <dbReference type="ChEBI" id="CHEBI:57288"/>
        <dbReference type="ChEBI" id="CHEBI:57384"/>
        <dbReference type="ChEBI" id="CHEBI:83144"/>
        <dbReference type="ChEBI" id="CHEBI:83145"/>
        <dbReference type="EC" id="2.1.3.15"/>
    </reaction>
</comment>
<keyword evidence="6" id="KW-0436">Ligase</keyword>
<feature type="binding site" evidence="4">
    <location>
        <position position="40"/>
    </location>
    <ligand>
        <name>Zn(2+)</name>
        <dbReference type="ChEBI" id="CHEBI:29105"/>
    </ligand>
</feature>
<dbReference type="InterPro" id="IPR011762">
    <property type="entry name" value="COA_CT_N"/>
</dbReference>
<comment type="function">
    <text evidence="4">Component of the acetyl coenzyme A carboxylase (ACC) complex. Biotin carboxylase (BC) catalyzes the carboxylation of biotin on its carrier protein (BCCP) and then the CO(2) group is transferred by the transcarboxylase to acetyl-CoA to form malonyl-CoA.</text>
</comment>
<comment type="caution">
    <text evidence="6">The sequence shown here is derived from an EMBL/GenBank/DDBJ whole genome shotgun (WGS) entry which is preliminary data.</text>
</comment>
<evidence type="ECO:0000259" key="5">
    <source>
        <dbReference type="PROSITE" id="PS50980"/>
    </source>
</evidence>
<dbReference type="Proteomes" id="UP000003494">
    <property type="component" value="Unassembled WGS sequence"/>
</dbReference>
<dbReference type="EC" id="2.1.3.15" evidence="4"/>
<sequence length="304" mass="33522">MRQSMALHFRKPKNTLEFGGRTAYEAEGDSGEAVRKCPNCHKEIPLSVLQENEQVCPCGHHFRLRARARLRLLLDKGSFRELYGNLISENPLAFEGYDEKLEKVRADTGETEAVITGVGRIKGIFTAVFAMDPYFMMGSMGSIVGEKITRLFEYAIRQHLPVIGFTASGGARMQEGLLSLMQMAKTSAAVKWHSDAGLLYVTVLTDPTTGGVTASFAMEGDLILSEPDALVGFAGARVIEQTTRKRLPQGFQRADFLLEHGFCDAIMDRREQREGLAQILLMHGCGVEAKESAKKSAEESAEKV</sequence>
<feature type="binding site" evidence="4">
    <location>
        <position position="58"/>
    </location>
    <ligand>
        <name>Zn(2+)</name>
        <dbReference type="ChEBI" id="CHEBI:29105"/>
    </ligand>
</feature>
<dbReference type="GO" id="GO:0008270">
    <property type="term" value="F:zinc ion binding"/>
    <property type="evidence" value="ECO:0007669"/>
    <property type="project" value="UniProtKB-UniRule"/>
</dbReference>
<comment type="caution">
    <text evidence="4">Lacks conserved residue(s) required for the propagation of feature annotation.</text>
</comment>
<comment type="similarity">
    <text evidence="4">Belongs to the AccD/PCCB family.</text>
</comment>
<dbReference type="AlphaFoldDB" id="C4G8L1"/>
<name>C4G8L1_9FIRM</name>
<keyword evidence="4" id="KW-0963">Cytoplasm</keyword>
<dbReference type="InterPro" id="IPR000438">
    <property type="entry name" value="Acetyl_CoA_COase_Trfase_b_su"/>
</dbReference>
<feature type="binding site" evidence="4">
    <location>
        <position position="37"/>
    </location>
    <ligand>
        <name>Zn(2+)</name>
        <dbReference type="ChEBI" id="CHEBI:29105"/>
    </ligand>
</feature>
<dbReference type="GO" id="GO:0016743">
    <property type="term" value="F:carboxyl- or carbamoyltransferase activity"/>
    <property type="evidence" value="ECO:0007669"/>
    <property type="project" value="UniProtKB-UniRule"/>
</dbReference>
<protein>
    <recommendedName>
        <fullName evidence="4">Acetyl-coenzyme A carboxylase carboxyl transferase subunit beta</fullName>
        <shortName evidence="4">ACCase subunit beta</shortName>
        <shortName evidence="4">Acetyl-CoA carboxylase carboxyltransferase subunit beta</shortName>
        <ecNumber evidence="4">2.1.3.15</ecNumber>
    </recommendedName>
</protein>
<keyword evidence="3 4" id="KW-0443">Lipid metabolism</keyword>
<evidence type="ECO:0000256" key="4">
    <source>
        <dbReference type="HAMAP-Rule" id="MF_01395"/>
    </source>
</evidence>
<dbReference type="GO" id="GO:0006633">
    <property type="term" value="P:fatty acid biosynthetic process"/>
    <property type="evidence" value="ECO:0007669"/>
    <property type="project" value="UniProtKB-KW"/>
</dbReference>
<dbReference type="InterPro" id="IPR029045">
    <property type="entry name" value="ClpP/crotonase-like_dom_sf"/>
</dbReference>
<keyword evidence="4" id="KW-0863">Zinc-finger</keyword>
<dbReference type="PRINTS" id="PR01070">
    <property type="entry name" value="ACCCTRFRASEB"/>
</dbReference>
<dbReference type="HAMAP" id="MF_01395">
    <property type="entry name" value="AcetylCoA_CT_beta"/>
    <property type="match status" value="1"/>
</dbReference>
<feature type="binding site" evidence="4">
    <location>
        <position position="56"/>
    </location>
    <ligand>
        <name>Zn(2+)</name>
        <dbReference type="ChEBI" id="CHEBI:29105"/>
    </ligand>
</feature>
<comment type="cofactor">
    <cofactor evidence="4">
        <name>Zn(2+)</name>
        <dbReference type="ChEBI" id="CHEBI:29105"/>
    </cofactor>
    <text evidence="4">Binds 1 zinc ion per subunit.</text>
</comment>
<keyword evidence="4" id="KW-0276">Fatty acid metabolism</keyword>
<dbReference type="EMBL" id="ACIP02000001">
    <property type="protein sequence ID" value="EEP28958.1"/>
    <property type="molecule type" value="Genomic_DNA"/>
</dbReference>
<gene>
    <name evidence="4 6" type="primary">accD</name>
    <name evidence="6" type="ORF">GCWU000342_00307</name>
</gene>
<dbReference type="eggNOG" id="COG0777">
    <property type="taxonomic scope" value="Bacteria"/>
</dbReference>
<keyword evidence="1 4" id="KW-0444">Lipid biosynthesis</keyword>
<dbReference type="GO" id="GO:2001295">
    <property type="term" value="P:malonyl-CoA biosynthetic process"/>
    <property type="evidence" value="ECO:0007669"/>
    <property type="project" value="UniProtKB-UniRule"/>
</dbReference>
<comment type="subcellular location">
    <subcellularLocation>
        <location evidence="4">Cytoplasm</location>
    </subcellularLocation>
</comment>
<keyword evidence="2 4" id="KW-0808">Transferase</keyword>
<reference evidence="6" key="1">
    <citation type="submission" date="2009-04" db="EMBL/GenBank/DDBJ databases">
        <authorList>
            <person name="Weinstock G."/>
            <person name="Sodergren E."/>
            <person name="Clifton S."/>
            <person name="Fulton L."/>
            <person name="Fulton B."/>
            <person name="Courtney L."/>
            <person name="Fronick C."/>
            <person name="Harrison M."/>
            <person name="Strong C."/>
            <person name="Farmer C."/>
            <person name="Delahaunty K."/>
            <person name="Markovic C."/>
            <person name="Hall O."/>
            <person name="Minx P."/>
            <person name="Tomlinson C."/>
            <person name="Mitreva M."/>
            <person name="Nelson J."/>
            <person name="Hou S."/>
            <person name="Wollam A."/>
            <person name="Pepin K.H."/>
            <person name="Johnson M."/>
            <person name="Bhonagiri V."/>
            <person name="Nash W.E."/>
            <person name="Warren W."/>
            <person name="Chinwalla A."/>
            <person name="Mardis E.R."/>
            <person name="Wilson R.K."/>
        </authorList>
    </citation>
    <scope>NUCLEOTIDE SEQUENCE [LARGE SCALE GENOMIC DNA]</scope>
    <source>
        <strain evidence="6">DSM 14600</strain>
    </source>
</reference>
<keyword evidence="4" id="KW-0479">Metal-binding</keyword>
<keyword evidence="4" id="KW-0547">Nucleotide-binding</keyword>
<dbReference type="InterPro" id="IPR034733">
    <property type="entry name" value="AcCoA_carboxyl_beta"/>
</dbReference>
<keyword evidence="4" id="KW-0862">Zinc</keyword>
<feature type="domain" description="CoA carboxyltransferase N-terminal" evidence="5">
    <location>
        <begin position="33"/>
        <end position="298"/>
    </location>
</feature>
<dbReference type="PANTHER" id="PTHR42995:SF5">
    <property type="entry name" value="ACETYL-COENZYME A CARBOXYLASE CARBOXYL TRANSFERASE SUBUNIT BETA, CHLOROPLASTIC"/>
    <property type="match status" value="1"/>
</dbReference>
<evidence type="ECO:0000256" key="3">
    <source>
        <dbReference type="ARBA" id="ARBA00023098"/>
    </source>
</evidence>
<keyword evidence="4" id="KW-0067">ATP-binding</keyword>
<evidence type="ECO:0000256" key="2">
    <source>
        <dbReference type="ARBA" id="ARBA00022679"/>
    </source>
</evidence>
<proteinExistence type="inferred from homology"/>
<dbReference type="GO" id="GO:0009317">
    <property type="term" value="C:acetyl-CoA carboxylase complex"/>
    <property type="evidence" value="ECO:0007669"/>
    <property type="project" value="InterPro"/>
</dbReference>
<dbReference type="STRING" id="626523.GCWU000342_00307"/>
<comment type="pathway">
    <text evidence="4">Lipid metabolism; malonyl-CoA biosynthesis; malonyl-CoA from acetyl-CoA: step 1/1.</text>
</comment>
<dbReference type="HOGENOM" id="CLU_015486_1_1_9"/>
<evidence type="ECO:0000313" key="6">
    <source>
        <dbReference type="EMBL" id="EEP28958.1"/>
    </source>
</evidence>
<accession>C4G8L1</accession>
<dbReference type="UniPathway" id="UPA00655">
    <property type="reaction ID" value="UER00711"/>
</dbReference>
<dbReference type="PROSITE" id="PS50980">
    <property type="entry name" value="COA_CT_NTER"/>
    <property type="match status" value="1"/>
</dbReference>